<feature type="signal peptide" evidence="6">
    <location>
        <begin position="1"/>
        <end position="22"/>
    </location>
</feature>
<dbReference type="PANTHER" id="PTHR34001">
    <property type="entry name" value="BLL7405 PROTEIN"/>
    <property type="match status" value="1"/>
</dbReference>
<keyword evidence="2 6" id="KW-0732">Signal</keyword>
<dbReference type="InterPro" id="IPR011250">
    <property type="entry name" value="OMP/PagP_B-barrel"/>
</dbReference>
<dbReference type="EMBL" id="NAFL01000273">
    <property type="protein sequence ID" value="OSJ27635.1"/>
    <property type="molecule type" value="Genomic_DNA"/>
</dbReference>
<dbReference type="PANTHER" id="PTHR34001:SF3">
    <property type="entry name" value="BLL7405 PROTEIN"/>
    <property type="match status" value="1"/>
</dbReference>
<evidence type="ECO:0000256" key="6">
    <source>
        <dbReference type="SAM" id="SignalP"/>
    </source>
</evidence>
<feature type="chain" id="PRO_5012756619" description="Outer membrane protein beta-barrel domain-containing protein" evidence="6">
    <location>
        <begin position="23"/>
        <end position="287"/>
    </location>
</feature>
<evidence type="ECO:0000256" key="3">
    <source>
        <dbReference type="ARBA" id="ARBA00023136"/>
    </source>
</evidence>
<accession>A0A1Y2JHH9</accession>
<evidence type="ECO:0000259" key="7">
    <source>
        <dbReference type="Pfam" id="PF13505"/>
    </source>
</evidence>
<reference evidence="8 9" key="1">
    <citation type="submission" date="2017-03" db="EMBL/GenBank/DDBJ databases">
        <title>Whole genome sequences of fourteen strains of Bradyrhizobium canariense and one strain of Bradyrhizobium japonicum isolated from Lupinus (Papilionoideae: Genisteae) species in Algeria.</title>
        <authorList>
            <person name="Crovadore J."/>
            <person name="Chekireb D."/>
            <person name="Brachmann A."/>
            <person name="Chablais R."/>
            <person name="Cochard B."/>
            <person name="Lefort F."/>
        </authorList>
    </citation>
    <scope>NUCLEOTIDE SEQUENCE [LARGE SCALE GENOMIC DNA]</scope>
    <source>
        <strain evidence="8 9">UBMA197</strain>
    </source>
</reference>
<dbReference type="InterPro" id="IPR051692">
    <property type="entry name" value="OMP-like"/>
</dbReference>
<feature type="domain" description="Outer membrane protein beta-barrel" evidence="7">
    <location>
        <begin position="22"/>
        <end position="278"/>
    </location>
</feature>
<sequence>MLRFTSIMLVALGVASTQPAVAADIAARAPLYKAPQLPVAYNWSGFYAGVNVGYGWSDDAIKLVPHDPVFTAGVLDVALAGGLVPPSLATNPRGVLGGVQAGYNVQTGSLVWGVEADIAAAGIKGSSTVSRTLPVFPDIMTRQEQKVDWLGTVRGRIGATVTPDLMLYATGGLAYGHVKASTSIVDPTLAAGTPCLNVICGAGTSESWRAGWAVGGGGEYRFASNWSVKLEYLYYDLGSEKYTFFNPLFPFTPGPARGFDATADFTGHIARVGLNYKFGSGPVVAKY</sequence>
<dbReference type="Pfam" id="PF13505">
    <property type="entry name" value="OMP_b-brl"/>
    <property type="match status" value="1"/>
</dbReference>
<dbReference type="AlphaFoldDB" id="A0A1Y2JHH9"/>
<dbReference type="GO" id="GO:0009279">
    <property type="term" value="C:cell outer membrane"/>
    <property type="evidence" value="ECO:0007669"/>
    <property type="project" value="UniProtKB-SubCell"/>
</dbReference>
<dbReference type="Gene3D" id="2.40.160.20">
    <property type="match status" value="1"/>
</dbReference>
<comment type="subcellular location">
    <subcellularLocation>
        <location evidence="1">Cell outer membrane</location>
    </subcellularLocation>
</comment>
<protein>
    <recommendedName>
        <fullName evidence="7">Outer membrane protein beta-barrel domain-containing protein</fullName>
    </recommendedName>
</protein>
<evidence type="ECO:0000256" key="2">
    <source>
        <dbReference type="ARBA" id="ARBA00022729"/>
    </source>
</evidence>
<dbReference type="RefSeq" id="WP_085403417.1">
    <property type="nucleotide sequence ID" value="NZ_NAFL01000273.1"/>
</dbReference>
<evidence type="ECO:0000256" key="4">
    <source>
        <dbReference type="ARBA" id="ARBA00023237"/>
    </source>
</evidence>
<dbReference type="SUPFAM" id="SSF56925">
    <property type="entry name" value="OMPA-like"/>
    <property type="match status" value="1"/>
</dbReference>
<keyword evidence="3" id="KW-0472">Membrane</keyword>
<name>A0A1Y2JHH9_BRAJP</name>
<comment type="similarity">
    <text evidence="5">Belongs to the Omp25/RopB family.</text>
</comment>
<dbReference type="InterPro" id="IPR027385">
    <property type="entry name" value="Beta-barrel_OMP"/>
</dbReference>
<evidence type="ECO:0000313" key="8">
    <source>
        <dbReference type="EMBL" id="OSJ27635.1"/>
    </source>
</evidence>
<keyword evidence="4" id="KW-0998">Cell outer membrane</keyword>
<organism evidence="8 9">
    <name type="scientific">Bradyrhizobium japonicum</name>
    <dbReference type="NCBI Taxonomy" id="375"/>
    <lineage>
        <taxon>Bacteria</taxon>
        <taxon>Pseudomonadati</taxon>
        <taxon>Pseudomonadota</taxon>
        <taxon>Alphaproteobacteria</taxon>
        <taxon>Hyphomicrobiales</taxon>
        <taxon>Nitrobacteraceae</taxon>
        <taxon>Bradyrhizobium</taxon>
    </lineage>
</organism>
<evidence type="ECO:0000313" key="9">
    <source>
        <dbReference type="Proteomes" id="UP000193335"/>
    </source>
</evidence>
<dbReference type="Proteomes" id="UP000193335">
    <property type="component" value="Unassembled WGS sequence"/>
</dbReference>
<evidence type="ECO:0000256" key="5">
    <source>
        <dbReference type="ARBA" id="ARBA00038306"/>
    </source>
</evidence>
<comment type="caution">
    <text evidence="8">The sequence shown here is derived from an EMBL/GenBank/DDBJ whole genome shotgun (WGS) entry which is preliminary data.</text>
</comment>
<gene>
    <name evidence="8" type="ORF">BSZ19_33325</name>
</gene>
<evidence type="ECO:0000256" key="1">
    <source>
        <dbReference type="ARBA" id="ARBA00004442"/>
    </source>
</evidence>
<proteinExistence type="inferred from homology"/>